<sequence length="533" mass="60529">MGSELSILLLAFLGAVAVYFTNQIYQHRRKFRDLPGPPHSFLWGHLRILTQVASKFPANTHLQNYLTEIAHQYDLKGIWYMDLWPLTYCQVIITDPDLMDEMIMMNQHQMFDDKLSPLIGSNVVATANGAVWKKLHNSMAPAFALSHVRTQVGLLTDQTLLLRDTFKKLAKSGSVISLEHELSKLTFDIVGRIIFNFPLYAQTTGNLEDLQMISKLVVESMSVNPLVKLQLALKKNAIRKRVDTSIAAKIKERLIALRDQNVVPSRKEPYSVLDLMLRDKIIESQKSAGNEFSQEEMTLLVTNIKGLLLGAQGTTVDSLCFTYMMLATHPEVLRKVREEHDTIFGKDIDATLQTLEESPRKLEELTYSAAVLKEALRMFPIGFSMKQAKPGATVTYQGRKYPIDEDLAIILEYQHLHYNPAYYPDPDEYRPERFLGDGVPRSWWRPFSRGPRSCVGQDLAMNIMLTVLLLTVREFDFACYGLKPNAGPRALHTRLDTIYGDVIHQESSPEAKPRGGMMMTITESKYVPGYVKV</sequence>
<keyword evidence="2" id="KW-1185">Reference proteome</keyword>
<proteinExistence type="predicted"/>
<reference evidence="1 2" key="1">
    <citation type="journal article" date="2022" name="New Phytol.">
        <title>Ecological generalism drives hyperdiversity of secondary metabolite gene clusters in xylarialean endophytes.</title>
        <authorList>
            <person name="Franco M.E.E."/>
            <person name="Wisecaver J.H."/>
            <person name="Arnold A.E."/>
            <person name="Ju Y.M."/>
            <person name="Slot J.C."/>
            <person name="Ahrendt S."/>
            <person name="Moore L.P."/>
            <person name="Eastman K.E."/>
            <person name="Scott K."/>
            <person name="Konkel Z."/>
            <person name="Mondo S.J."/>
            <person name="Kuo A."/>
            <person name="Hayes R.D."/>
            <person name="Haridas S."/>
            <person name="Andreopoulos B."/>
            <person name="Riley R."/>
            <person name="LaButti K."/>
            <person name="Pangilinan J."/>
            <person name="Lipzen A."/>
            <person name="Amirebrahimi M."/>
            <person name="Yan J."/>
            <person name="Adam C."/>
            <person name="Keymanesh K."/>
            <person name="Ng V."/>
            <person name="Louie K."/>
            <person name="Northen T."/>
            <person name="Drula E."/>
            <person name="Henrissat B."/>
            <person name="Hsieh H.M."/>
            <person name="Youens-Clark K."/>
            <person name="Lutzoni F."/>
            <person name="Miadlikowska J."/>
            <person name="Eastwood D.C."/>
            <person name="Hamelin R.C."/>
            <person name="Grigoriev I.V."/>
            <person name="U'Ren J.M."/>
        </authorList>
    </citation>
    <scope>NUCLEOTIDE SEQUENCE [LARGE SCALE GENOMIC DNA]</scope>
    <source>
        <strain evidence="1 2">CBS 119005</strain>
    </source>
</reference>
<evidence type="ECO:0000313" key="1">
    <source>
        <dbReference type="EMBL" id="KAI4868382.1"/>
    </source>
</evidence>
<dbReference type="Proteomes" id="UP001497700">
    <property type="component" value="Unassembled WGS sequence"/>
</dbReference>
<gene>
    <name evidence="1" type="ORF">F4820DRAFT_409972</name>
</gene>
<protein>
    <submittedName>
        <fullName evidence="1">Cytochrome P450</fullName>
    </submittedName>
</protein>
<evidence type="ECO:0000313" key="2">
    <source>
        <dbReference type="Proteomes" id="UP001497700"/>
    </source>
</evidence>
<dbReference type="EMBL" id="MU393438">
    <property type="protein sequence ID" value="KAI4868382.1"/>
    <property type="molecule type" value="Genomic_DNA"/>
</dbReference>
<organism evidence="1 2">
    <name type="scientific">Hypoxylon rubiginosum</name>
    <dbReference type="NCBI Taxonomy" id="110542"/>
    <lineage>
        <taxon>Eukaryota</taxon>
        <taxon>Fungi</taxon>
        <taxon>Dikarya</taxon>
        <taxon>Ascomycota</taxon>
        <taxon>Pezizomycotina</taxon>
        <taxon>Sordariomycetes</taxon>
        <taxon>Xylariomycetidae</taxon>
        <taxon>Xylariales</taxon>
        <taxon>Hypoxylaceae</taxon>
        <taxon>Hypoxylon</taxon>
    </lineage>
</organism>
<accession>A0ACB9ZAM9</accession>
<comment type="caution">
    <text evidence="1">The sequence shown here is derived from an EMBL/GenBank/DDBJ whole genome shotgun (WGS) entry which is preliminary data.</text>
</comment>
<name>A0ACB9ZAM9_9PEZI</name>